<evidence type="ECO:0000313" key="3">
    <source>
        <dbReference type="Proteomes" id="UP000018040"/>
    </source>
</evidence>
<sequence length="418" mass="45192">GAQRVGVRCESCTHAGLLPFARPPLLRAVAVPPGFAGPIPLRLPGDLLLGAVVTRTRAGHALSVFVNPAFAQGQSGLARDRRFVLYAPPGSELRAQPGSRAAELTYLRYRKVQAYLEHPATAREAASFGAPRFVFYFDGATLQPDVKEKFQKLSTTVLSASAEMTHLNLQQQNSNNLPSQPEPPQERPAAITVTKVAPVRHVGPLIEISSAESSVVSHIDSVDDAIYTAESRMLINEDSVLYESEGIVNNQKANSCLDVMREHLLIYIIIIILFLLAIILIILIAILYIKLIDLKVTNLMVTNRALVGYSSWSDPTILQASSTGQVNAPTSYSLITPSFLEQRSSCVNVTTVDTQLETLNSGISLANSALTAVRAFFGTINTLKITFNTSLVKNIASATAALNATSLEISSYLNCNYP</sequence>
<dbReference type="AlphaFoldDB" id="V6TUP1"/>
<comment type="caution">
    <text evidence="2">The sequence shown here is derived from an EMBL/GenBank/DDBJ whole genome shotgun (WGS) entry which is preliminary data.</text>
</comment>
<reference evidence="2 3" key="2">
    <citation type="journal article" date="2013" name="Genome Biol. Evol.">
        <title>Genome sequencing of Giardia lamblia genotypes A2 and B isolates (DH and GS) and comparative analysis with the genomes of genotypes A1 and E (WB and Pig).</title>
        <authorList>
            <person name="Adam R.D."/>
            <person name="Dahlstrom E.W."/>
            <person name="Martens C.A."/>
            <person name="Bruno D.P."/>
            <person name="Barbian K.D."/>
            <person name="Ricklefs S.M."/>
            <person name="Hernandez M.M."/>
            <person name="Narla N.P."/>
            <person name="Patel R.B."/>
            <person name="Porcella S.F."/>
            <person name="Nash T.E."/>
        </authorList>
    </citation>
    <scope>NUCLEOTIDE SEQUENCE [LARGE SCALE GENOMIC DNA]</scope>
    <source>
        <strain evidence="2 3">GS</strain>
    </source>
</reference>
<feature type="transmembrane region" description="Helical" evidence="1">
    <location>
        <begin position="264"/>
        <end position="289"/>
    </location>
</feature>
<dbReference type="VEuPathDB" id="GiardiaDB:GL50803_0028832"/>
<keyword evidence="1" id="KW-0472">Membrane</keyword>
<dbReference type="VEuPathDB" id="GiardiaDB:GL50581_2913"/>
<keyword evidence="1" id="KW-1133">Transmembrane helix</keyword>
<accession>V6TUP1</accession>
<feature type="non-terminal residue" evidence="2">
    <location>
        <position position="1"/>
    </location>
</feature>
<gene>
    <name evidence="2" type="ORF">GSB_154345</name>
</gene>
<dbReference type="VEuPathDB" id="GiardiaDB:QR46_4561"/>
<name>V6TUP1_GIAIN</name>
<evidence type="ECO:0000313" key="2">
    <source>
        <dbReference type="EMBL" id="ESU40715.1"/>
    </source>
</evidence>
<evidence type="ECO:0000256" key="1">
    <source>
        <dbReference type="SAM" id="Phobius"/>
    </source>
</evidence>
<proteinExistence type="predicted"/>
<dbReference type="VEuPathDB" id="GiardiaDB:DHA2_151845"/>
<organism evidence="2 3">
    <name type="scientific">Giardia intestinalis</name>
    <name type="common">Giardia lamblia</name>
    <dbReference type="NCBI Taxonomy" id="5741"/>
    <lineage>
        <taxon>Eukaryota</taxon>
        <taxon>Metamonada</taxon>
        <taxon>Diplomonadida</taxon>
        <taxon>Hexamitidae</taxon>
        <taxon>Giardiinae</taxon>
        <taxon>Giardia</taxon>
    </lineage>
</organism>
<keyword evidence="1" id="KW-0812">Transmembrane</keyword>
<reference evidence="3" key="1">
    <citation type="submission" date="2012-02" db="EMBL/GenBank/DDBJ databases">
        <title>Genome sequencing of Giardia lamblia Genotypes A2 and B isolates (DH and GS) and comparative analysis with the genomes of Genotypes A1 and E (WB and Pig).</title>
        <authorList>
            <person name="Adam R."/>
            <person name="Dahlstrom E."/>
            <person name="Martens C."/>
            <person name="Bruno D."/>
            <person name="Barbian K."/>
            <person name="Porcella S.F."/>
            <person name="Nash T."/>
        </authorList>
    </citation>
    <scope>NUCLEOTIDE SEQUENCE</scope>
    <source>
        <strain evidence="3">GS</strain>
    </source>
</reference>
<dbReference type="OrthoDB" id="10429783at2759"/>
<dbReference type="Proteomes" id="UP000018040">
    <property type="component" value="Unassembled WGS sequence"/>
</dbReference>
<protein>
    <submittedName>
        <fullName evidence="2">Dynein light chain</fullName>
    </submittedName>
</protein>
<dbReference type="EMBL" id="AHHH01000181">
    <property type="protein sequence ID" value="ESU40715.1"/>
    <property type="molecule type" value="Genomic_DNA"/>
</dbReference>